<organism evidence="2 3">
    <name type="scientific">Diploscapter pachys</name>
    <dbReference type="NCBI Taxonomy" id="2018661"/>
    <lineage>
        <taxon>Eukaryota</taxon>
        <taxon>Metazoa</taxon>
        <taxon>Ecdysozoa</taxon>
        <taxon>Nematoda</taxon>
        <taxon>Chromadorea</taxon>
        <taxon>Rhabditida</taxon>
        <taxon>Rhabditina</taxon>
        <taxon>Rhabditomorpha</taxon>
        <taxon>Rhabditoidea</taxon>
        <taxon>Rhabditidae</taxon>
        <taxon>Diploscapter</taxon>
    </lineage>
</organism>
<gene>
    <name evidence="2" type="ORF">WR25_10429</name>
</gene>
<dbReference type="Proteomes" id="UP000218231">
    <property type="component" value="Unassembled WGS sequence"/>
</dbReference>
<comment type="caution">
    <text evidence="2">The sequence shown here is derived from an EMBL/GenBank/DDBJ whole genome shotgun (WGS) entry which is preliminary data.</text>
</comment>
<sequence length="123" mass="13902">MIALLIGILAAALIGYYVYKKNQRQREGESRDVATAKIVTPAGAIEREKSADKVRKEQLKSHSEEAGPARRPPKSNRQLEHHPYQYQIALMLVCTFSHPTDRSTILLTNATINHQRARVRIAE</sequence>
<dbReference type="AlphaFoldDB" id="A0A2A2JLS8"/>
<evidence type="ECO:0000313" key="3">
    <source>
        <dbReference type="Proteomes" id="UP000218231"/>
    </source>
</evidence>
<name>A0A2A2JLS8_9BILA</name>
<proteinExistence type="predicted"/>
<reference evidence="2 3" key="1">
    <citation type="journal article" date="2017" name="Curr. Biol.">
        <title>Genome architecture and evolution of a unichromosomal asexual nematode.</title>
        <authorList>
            <person name="Fradin H."/>
            <person name="Zegar C."/>
            <person name="Gutwein M."/>
            <person name="Lucas J."/>
            <person name="Kovtun M."/>
            <person name="Corcoran D."/>
            <person name="Baugh L.R."/>
            <person name="Kiontke K."/>
            <person name="Gunsalus K."/>
            <person name="Fitch D.H."/>
            <person name="Piano F."/>
        </authorList>
    </citation>
    <scope>NUCLEOTIDE SEQUENCE [LARGE SCALE GENOMIC DNA]</scope>
    <source>
        <strain evidence="2">PF1309</strain>
    </source>
</reference>
<accession>A0A2A2JLS8</accession>
<evidence type="ECO:0000256" key="1">
    <source>
        <dbReference type="SAM" id="MobiDB-lite"/>
    </source>
</evidence>
<evidence type="ECO:0000313" key="2">
    <source>
        <dbReference type="EMBL" id="PAV62643.1"/>
    </source>
</evidence>
<feature type="region of interest" description="Disordered" evidence="1">
    <location>
        <begin position="45"/>
        <end position="80"/>
    </location>
</feature>
<feature type="compositionally biased region" description="Basic and acidic residues" evidence="1">
    <location>
        <begin position="45"/>
        <end position="68"/>
    </location>
</feature>
<protein>
    <submittedName>
        <fullName evidence="2">Uncharacterized protein</fullName>
    </submittedName>
</protein>
<keyword evidence="3" id="KW-1185">Reference proteome</keyword>
<dbReference type="EMBL" id="LIAE01010353">
    <property type="protein sequence ID" value="PAV62643.1"/>
    <property type="molecule type" value="Genomic_DNA"/>
</dbReference>